<dbReference type="Proteomes" id="UP000025227">
    <property type="component" value="Unplaced"/>
</dbReference>
<name>A0A7I4YEX6_HAECO</name>
<feature type="transmembrane region" description="Helical" evidence="5">
    <location>
        <begin position="318"/>
        <end position="338"/>
    </location>
</feature>
<evidence type="ECO:0000313" key="7">
    <source>
        <dbReference type="WBParaSite" id="HCON_00093750-00001"/>
    </source>
</evidence>
<dbReference type="PANTHER" id="PTHR31154:SF6">
    <property type="entry name" value="MEMBRANE TRANSPORTER PROTEIN"/>
    <property type="match status" value="1"/>
</dbReference>
<feature type="transmembrane region" description="Helical" evidence="5">
    <location>
        <begin position="109"/>
        <end position="125"/>
    </location>
</feature>
<accession>A0A7I4YEX6</accession>
<dbReference type="AlphaFoldDB" id="A0A7I4YEX6"/>
<sequence>MIMGKDTIQPVEDSLGADTISKRPHQPQDPLTRGQKVKRWFRKYFLEGQYLDDEAEAELNKLPENPTWEDLIFIKYRKFVAMLIPFVLMQTIWWMIAIRHDFFRWYPEYWPMPVTMILGSFVGGITSEGSGAVAFPVMTLALHIAPSIARDFSLMIQSCGMTSALMCVMFMKVKIENRAVILGTLGGIPGFIIGVHFVDPYLTGPQKKMLFVSIWTAFAIALATLNCQKKRTTYKDIPDFCWWKAVVLFFTGFVGGVFDSFAGSGVDICIFSIATLLFRVTEKTVTPTTVVLKGINAVFGFFYRAAMMGDVSDMAWKCFALSVPVSSIVGPVGSFAGSHLHRQVTAFFVYVLELVALIGFLLTKPAWQLIAIGGMFKVESSWVELCSFQLSQKPVRELWRMSKRKS</sequence>
<keyword evidence="3 5" id="KW-1133">Transmembrane helix</keyword>
<evidence type="ECO:0000256" key="2">
    <source>
        <dbReference type="ARBA" id="ARBA00022692"/>
    </source>
</evidence>
<organism evidence="6 7">
    <name type="scientific">Haemonchus contortus</name>
    <name type="common">Barber pole worm</name>
    <dbReference type="NCBI Taxonomy" id="6289"/>
    <lineage>
        <taxon>Eukaryota</taxon>
        <taxon>Metazoa</taxon>
        <taxon>Ecdysozoa</taxon>
        <taxon>Nematoda</taxon>
        <taxon>Chromadorea</taxon>
        <taxon>Rhabditida</taxon>
        <taxon>Rhabditina</taxon>
        <taxon>Rhabditomorpha</taxon>
        <taxon>Strongyloidea</taxon>
        <taxon>Trichostrongylidae</taxon>
        <taxon>Haemonchus</taxon>
    </lineage>
</organism>
<dbReference type="OMA" id="YWHMPVV"/>
<dbReference type="WBParaSite" id="HCON_00093750-00001">
    <property type="protein sequence ID" value="HCON_00093750-00001"/>
    <property type="gene ID" value="HCON_00093750"/>
</dbReference>
<feature type="transmembrane region" description="Helical" evidence="5">
    <location>
        <begin position="210"/>
        <end position="227"/>
    </location>
</feature>
<evidence type="ECO:0000256" key="1">
    <source>
        <dbReference type="ARBA" id="ARBA00004141"/>
    </source>
</evidence>
<feature type="transmembrane region" description="Helical" evidence="5">
    <location>
        <begin position="290"/>
        <end position="306"/>
    </location>
</feature>
<keyword evidence="6" id="KW-1185">Reference proteome</keyword>
<feature type="transmembrane region" description="Helical" evidence="5">
    <location>
        <begin position="344"/>
        <end position="362"/>
    </location>
</feature>
<dbReference type="Pfam" id="PF01925">
    <property type="entry name" value="TauE"/>
    <property type="match status" value="1"/>
</dbReference>
<evidence type="ECO:0000256" key="3">
    <source>
        <dbReference type="ARBA" id="ARBA00022989"/>
    </source>
</evidence>
<protein>
    <submittedName>
        <fullName evidence="7">Membrane transporter protein</fullName>
    </submittedName>
</protein>
<evidence type="ECO:0000313" key="6">
    <source>
        <dbReference type="Proteomes" id="UP000025227"/>
    </source>
</evidence>
<feature type="transmembrane region" description="Helical" evidence="5">
    <location>
        <begin position="180"/>
        <end position="198"/>
    </location>
</feature>
<evidence type="ECO:0000256" key="4">
    <source>
        <dbReference type="ARBA" id="ARBA00023136"/>
    </source>
</evidence>
<keyword evidence="2 5" id="KW-0812">Transmembrane</keyword>
<reference evidence="7" key="1">
    <citation type="submission" date="2020-12" db="UniProtKB">
        <authorList>
            <consortium name="WormBaseParasite"/>
        </authorList>
    </citation>
    <scope>IDENTIFICATION</scope>
    <source>
        <strain evidence="7">MHco3</strain>
    </source>
</reference>
<dbReference type="OrthoDB" id="5979356at2759"/>
<keyword evidence="4 5" id="KW-0472">Membrane</keyword>
<proteinExistence type="predicted"/>
<feature type="transmembrane region" description="Helical" evidence="5">
    <location>
        <begin position="79"/>
        <end position="97"/>
    </location>
</feature>
<comment type="subcellular location">
    <subcellularLocation>
        <location evidence="1">Membrane</location>
        <topology evidence="1">Multi-pass membrane protein</topology>
    </subcellularLocation>
</comment>
<dbReference type="GO" id="GO:0016020">
    <property type="term" value="C:membrane"/>
    <property type="evidence" value="ECO:0007669"/>
    <property type="project" value="UniProtKB-SubCell"/>
</dbReference>
<dbReference type="InterPro" id="IPR002781">
    <property type="entry name" value="TM_pro_TauE-like"/>
</dbReference>
<dbReference type="PANTHER" id="PTHR31154">
    <property type="entry name" value="MEMBRANE TRANSPORTER PROTEIN"/>
    <property type="match status" value="1"/>
</dbReference>
<evidence type="ECO:0000256" key="5">
    <source>
        <dbReference type="SAM" id="Phobius"/>
    </source>
</evidence>
<feature type="transmembrane region" description="Helical" evidence="5">
    <location>
        <begin position="247"/>
        <end position="278"/>
    </location>
</feature>